<dbReference type="Proteomes" id="UP001144280">
    <property type="component" value="Unassembled WGS sequence"/>
</dbReference>
<comment type="caution">
    <text evidence="1">The sequence shown here is derived from an EMBL/GenBank/DDBJ whole genome shotgun (WGS) entry which is preliminary data.</text>
</comment>
<sequence length="95" mass="10207">MAAGQGFASMPESQHRLASAIGSLTRWSRVNSRDARTAALAPARAAMRRRWEAEADPDGVLSPNELEAAVKRLQAAHMRRMALASAKKRAAKPAA</sequence>
<proteinExistence type="predicted"/>
<dbReference type="RefSeq" id="WP_281895217.1">
    <property type="nucleotide sequence ID" value="NZ_BSDI01000010.1"/>
</dbReference>
<evidence type="ECO:0000313" key="1">
    <source>
        <dbReference type="EMBL" id="GLH97385.1"/>
    </source>
</evidence>
<accession>A0ABQ5QSX6</accession>
<keyword evidence="2" id="KW-1185">Reference proteome</keyword>
<dbReference type="EMBL" id="BSDI01000010">
    <property type="protein sequence ID" value="GLH97385.1"/>
    <property type="molecule type" value="Genomic_DNA"/>
</dbReference>
<evidence type="ECO:0008006" key="3">
    <source>
        <dbReference type="Google" id="ProtNLM"/>
    </source>
</evidence>
<gene>
    <name evidence="1" type="ORF">Pa4123_26600</name>
</gene>
<organism evidence="1 2">
    <name type="scientific">Phytohabitans aurantiacus</name>
    <dbReference type="NCBI Taxonomy" id="3016789"/>
    <lineage>
        <taxon>Bacteria</taxon>
        <taxon>Bacillati</taxon>
        <taxon>Actinomycetota</taxon>
        <taxon>Actinomycetes</taxon>
        <taxon>Micromonosporales</taxon>
        <taxon>Micromonosporaceae</taxon>
    </lineage>
</organism>
<reference evidence="1" key="1">
    <citation type="submission" date="2022-12" db="EMBL/GenBank/DDBJ databases">
        <title>New Phytohabitans aurantiacus sp. RD004123 nov., an actinomycete isolated from soil.</title>
        <authorList>
            <person name="Triningsih D.W."/>
            <person name="Harunari E."/>
            <person name="Igarashi Y."/>
        </authorList>
    </citation>
    <scope>NUCLEOTIDE SEQUENCE</scope>
    <source>
        <strain evidence="1">RD004123</strain>
    </source>
</reference>
<evidence type="ECO:0000313" key="2">
    <source>
        <dbReference type="Proteomes" id="UP001144280"/>
    </source>
</evidence>
<protein>
    <recommendedName>
        <fullName evidence="3">EF-hand domain-containing protein</fullName>
    </recommendedName>
</protein>
<name>A0ABQ5QSX6_9ACTN</name>